<dbReference type="GO" id="GO:0016788">
    <property type="term" value="F:hydrolase activity, acting on ester bonds"/>
    <property type="evidence" value="ECO:0007669"/>
    <property type="project" value="InterPro"/>
</dbReference>
<accession>A0AAW0LFW3</accession>
<dbReference type="EMBL" id="PKMF04000100">
    <property type="protein sequence ID" value="KAK7850487.1"/>
    <property type="molecule type" value="Genomic_DNA"/>
</dbReference>
<dbReference type="PANTHER" id="PTHR45642:SF95">
    <property type="entry name" value="GDSL-LIKE LIPASE_ACYLHYDROLASE FAMILY PROTEIN, EXPRESSED"/>
    <property type="match status" value="1"/>
</dbReference>
<proteinExistence type="inferred from homology"/>
<dbReference type="InterPro" id="IPR036514">
    <property type="entry name" value="SGNH_hydro_sf"/>
</dbReference>
<keyword evidence="3" id="KW-1185">Reference proteome</keyword>
<gene>
    <name evidence="2" type="primary">EXL3_9</name>
    <name evidence="2" type="ORF">CFP56_000813</name>
</gene>
<evidence type="ECO:0000313" key="3">
    <source>
        <dbReference type="Proteomes" id="UP000237347"/>
    </source>
</evidence>
<evidence type="ECO:0000256" key="1">
    <source>
        <dbReference type="ARBA" id="ARBA00008668"/>
    </source>
</evidence>
<dbReference type="PANTHER" id="PTHR45642">
    <property type="entry name" value="GDSL ESTERASE/LIPASE EXL3"/>
    <property type="match status" value="1"/>
</dbReference>
<dbReference type="InterPro" id="IPR050592">
    <property type="entry name" value="GDSL_lipolytic_enzyme"/>
</dbReference>
<dbReference type="InterPro" id="IPR001087">
    <property type="entry name" value="GDSL"/>
</dbReference>
<reference evidence="2 3" key="1">
    <citation type="journal article" date="2018" name="Sci. Data">
        <title>The draft genome sequence of cork oak.</title>
        <authorList>
            <person name="Ramos A.M."/>
            <person name="Usie A."/>
            <person name="Barbosa P."/>
            <person name="Barros P.M."/>
            <person name="Capote T."/>
            <person name="Chaves I."/>
            <person name="Simoes F."/>
            <person name="Abreu I."/>
            <person name="Carrasquinho I."/>
            <person name="Faro C."/>
            <person name="Guimaraes J.B."/>
            <person name="Mendonca D."/>
            <person name="Nobrega F."/>
            <person name="Rodrigues L."/>
            <person name="Saibo N.J.M."/>
            <person name="Varela M.C."/>
            <person name="Egas C."/>
            <person name="Matos J."/>
            <person name="Miguel C.M."/>
            <person name="Oliveira M.M."/>
            <person name="Ricardo C.P."/>
            <person name="Goncalves S."/>
        </authorList>
    </citation>
    <scope>NUCLEOTIDE SEQUENCE [LARGE SCALE GENOMIC DNA]</scope>
    <source>
        <strain evidence="3">cv. HL8</strain>
    </source>
</reference>
<protein>
    <submittedName>
        <fullName evidence="2">Gdsl esterase/lipase exl3</fullName>
    </submittedName>
</protein>
<evidence type="ECO:0000313" key="2">
    <source>
        <dbReference type="EMBL" id="KAK7850487.1"/>
    </source>
</evidence>
<organism evidence="2 3">
    <name type="scientific">Quercus suber</name>
    <name type="common">Cork oak</name>
    <dbReference type="NCBI Taxonomy" id="58331"/>
    <lineage>
        <taxon>Eukaryota</taxon>
        <taxon>Viridiplantae</taxon>
        <taxon>Streptophyta</taxon>
        <taxon>Embryophyta</taxon>
        <taxon>Tracheophyta</taxon>
        <taxon>Spermatophyta</taxon>
        <taxon>Magnoliopsida</taxon>
        <taxon>eudicotyledons</taxon>
        <taxon>Gunneridae</taxon>
        <taxon>Pentapetalae</taxon>
        <taxon>rosids</taxon>
        <taxon>fabids</taxon>
        <taxon>Fagales</taxon>
        <taxon>Fagaceae</taxon>
        <taxon>Quercus</taxon>
    </lineage>
</organism>
<dbReference type="Gene3D" id="3.40.50.1110">
    <property type="entry name" value="SGNH hydrolase"/>
    <property type="match status" value="1"/>
</dbReference>
<name>A0AAW0LFW3_QUESU</name>
<sequence length="217" mass="23908">YRDPTLQPKDLLSGVSFASGGTGYDPLTSKIASVIPLSEQLQDFEQYIGKLKGIVGEERTNFILAKSVVFVVAGARRICVLSAPPLGCLPSQRTLVGGSEEECAKEPNQASQVFNDKLSRELGYLNNNLPNAKVVYIDFYNPLLDIITNPKKYGFEVANKGCCGTGYVEVAILCNQLTPFTCIDDSKYVFFDSYHPTEKTYQIIVDGILKKYINSIV</sequence>
<comment type="caution">
    <text evidence="2">The sequence shown here is derived from an EMBL/GenBank/DDBJ whole genome shotgun (WGS) entry which is preliminary data.</text>
</comment>
<feature type="non-terminal residue" evidence="2">
    <location>
        <position position="1"/>
    </location>
</feature>
<dbReference type="Proteomes" id="UP000237347">
    <property type="component" value="Unassembled WGS sequence"/>
</dbReference>
<comment type="similarity">
    <text evidence="1">Belongs to the 'GDSL' lipolytic enzyme family.</text>
</comment>
<dbReference type="Pfam" id="PF00657">
    <property type="entry name" value="Lipase_GDSL"/>
    <property type="match status" value="1"/>
</dbReference>
<dbReference type="AlphaFoldDB" id="A0AAW0LFW3"/>